<keyword evidence="1" id="KW-0732">Signal</keyword>
<name>A0A9Q1BE44_HOLLE</name>
<protein>
    <submittedName>
        <fullName evidence="2">Uncharacterized protein</fullName>
    </submittedName>
</protein>
<gene>
    <name evidence="2" type="ORF">HOLleu_39132</name>
</gene>
<dbReference type="AlphaFoldDB" id="A0A9Q1BE44"/>
<evidence type="ECO:0000313" key="2">
    <source>
        <dbReference type="EMBL" id="KAJ8021829.1"/>
    </source>
</evidence>
<dbReference type="EMBL" id="JAIZAY010000021">
    <property type="protein sequence ID" value="KAJ8021829.1"/>
    <property type="molecule type" value="Genomic_DNA"/>
</dbReference>
<organism evidence="2 3">
    <name type="scientific">Holothuria leucospilota</name>
    <name type="common">Black long sea cucumber</name>
    <name type="synonym">Mertensiothuria leucospilota</name>
    <dbReference type="NCBI Taxonomy" id="206669"/>
    <lineage>
        <taxon>Eukaryota</taxon>
        <taxon>Metazoa</taxon>
        <taxon>Echinodermata</taxon>
        <taxon>Eleutherozoa</taxon>
        <taxon>Echinozoa</taxon>
        <taxon>Holothuroidea</taxon>
        <taxon>Aspidochirotacea</taxon>
        <taxon>Aspidochirotida</taxon>
        <taxon>Holothuriidae</taxon>
        <taxon>Holothuria</taxon>
    </lineage>
</organism>
<feature type="signal peptide" evidence="1">
    <location>
        <begin position="1"/>
        <end position="25"/>
    </location>
</feature>
<accession>A0A9Q1BE44</accession>
<feature type="chain" id="PRO_5040160340" evidence="1">
    <location>
        <begin position="26"/>
        <end position="179"/>
    </location>
</feature>
<keyword evidence="3" id="KW-1185">Reference proteome</keyword>
<proteinExistence type="predicted"/>
<dbReference type="Proteomes" id="UP001152320">
    <property type="component" value="Chromosome 21"/>
</dbReference>
<evidence type="ECO:0000256" key="1">
    <source>
        <dbReference type="SAM" id="SignalP"/>
    </source>
</evidence>
<comment type="caution">
    <text evidence="2">The sequence shown here is derived from an EMBL/GenBank/DDBJ whole genome shotgun (WGS) entry which is preliminary data.</text>
</comment>
<reference evidence="2" key="1">
    <citation type="submission" date="2021-10" db="EMBL/GenBank/DDBJ databases">
        <title>Tropical sea cucumber genome reveals ecological adaptation and Cuvierian tubules defense mechanism.</title>
        <authorList>
            <person name="Chen T."/>
        </authorList>
    </citation>
    <scope>NUCLEOTIDE SEQUENCE</scope>
    <source>
        <strain evidence="2">Nanhai2018</strain>
        <tissue evidence="2">Muscle</tissue>
    </source>
</reference>
<evidence type="ECO:0000313" key="3">
    <source>
        <dbReference type="Proteomes" id="UP001152320"/>
    </source>
</evidence>
<sequence length="179" mass="19854">MDVTANMGSLSMLLLLGAIVIPVDASNDTGVCNTTKLSESSEFTLEKVDVGAQVLSPCLPANLTALRLQTKGDLVRMKLLEPPVDIYLAYRDKDAGNFQMVQRDKVPVMYAQGENSTVDFCDKEVKTVVLFVSPLEGQGPIEKVLPEHLQVTVRGMLTPLFLKNEYFRKYFPCIAIQKR</sequence>